<dbReference type="Pfam" id="PF12597">
    <property type="entry name" value="Cox20"/>
    <property type="match status" value="1"/>
</dbReference>
<accession>A0A5J4YKC2</accession>
<gene>
    <name evidence="10" type="ORF">FVE85_8328</name>
</gene>
<evidence type="ECO:0000313" key="11">
    <source>
        <dbReference type="Proteomes" id="UP000324585"/>
    </source>
</evidence>
<dbReference type="OrthoDB" id="14603at2759"/>
<protein>
    <recommendedName>
        <fullName evidence="3">Cytochrome c oxidase assembly protein COX20, mitochondrial</fullName>
    </recommendedName>
</protein>
<keyword evidence="7" id="KW-0496">Mitochondrion</keyword>
<evidence type="ECO:0000256" key="1">
    <source>
        <dbReference type="ARBA" id="ARBA00004273"/>
    </source>
</evidence>
<feature type="region of interest" description="Disordered" evidence="9">
    <location>
        <begin position="1"/>
        <end position="38"/>
    </location>
</feature>
<keyword evidence="5" id="KW-0999">Mitochondrion inner membrane</keyword>
<evidence type="ECO:0000313" key="10">
    <source>
        <dbReference type="EMBL" id="KAA8491846.1"/>
    </source>
</evidence>
<dbReference type="Proteomes" id="UP000324585">
    <property type="component" value="Unassembled WGS sequence"/>
</dbReference>
<evidence type="ECO:0000256" key="9">
    <source>
        <dbReference type="SAM" id="MobiDB-lite"/>
    </source>
</evidence>
<reference evidence="11" key="1">
    <citation type="journal article" date="2019" name="Nat. Commun.">
        <title>Expansion of phycobilisome linker gene families in mesophilic red algae.</title>
        <authorList>
            <person name="Lee J."/>
            <person name="Kim D."/>
            <person name="Bhattacharya D."/>
            <person name="Yoon H.S."/>
        </authorList>
    </citation>
    <scope>NUCLEOTIDE SEQUENCE [LARGE SCALE GENOMIC DNA]</scope>
    <source>
        <strain evidence="11">CCMP 1328</strain>
    </source>
</reference>
<evidence type="ECO:0000256" key="3">
    <source>
        <dbReference type="ARBA" id="ARBA00017689"/>
    </source>
</evidence>
<feature type="compositionally biased region" description="Basic and acidic residues" evidence="9">
    <location>
        <begin position="8"/>
        <end position="24"/>
    </location>
</feature>
<comment type="subcellular location">
    <subcellularLocation>
        <location evidence="1">Mitochondrion inner membrane</location>
    </subcellularLocation>
</comment>
<evidence type="ECO:0000256" key="2">
    <source>
        <dbReference type="ARBA" id="ARBA00009575"/>
    </source>
</evidence>
<sequence>MENGGADVTEKKGQSDATLNRDLDAGLGSVNPHEGFDEVPRNLENEDLGFLFNLTQVPCFRDTMLYAMPSAAVLAAFRLYRLRDPLRAADLAVKSFTVFTLSGW</sequence>
<dbReference type="AlphaFoldDB" id="A0A5J4YKC2"/>
<organism evidence="10 11">
    <name type="scientific">Porphyridium purpureum</name>
    <name type="common">Red alga</name>
    <name type="synonym">Porphyridium cruentum</name>
    <dbReference type="NCBI Taxonomy" id="35688"/>
    <lineage>
        <taxon>Eukaryota</taxon>
        <taxon>Rhodophyta</taxon>
        <taxon>Bangiophyceae</taxon>
        <taxon>Porphyridiales</taxon>
        <taxon>Porphyridiaceae</taxon>
        <taxon>Porphyridium</taxon>
    </lineage>
</organism>
<name>A0A5J4YKC2_PORPP</name>
<evidence type="ECO:0000256" key="7">
    <source>
        <dbReference type="ARBA" id="ARBA00023128"/>
    </source>
</evidence>
<keyword evidence="11" id="KW-1185">Reference proteome</keyword>
<evidence type="ECO:0000256" key="8">
    <source>
        <dbReference type="ARBA" id="ARBA00023136"/>
    </source>
</evidence>
<keyword evidence="6" id="KW-1133">Transmembrane helix</keyword>
<evidence type="ECO:0000256" key="6">
    <source>
        <dbReference type="ARBA" id="ARBA00022989"/>
    </source>
</evidence>
<evidence type="ECO:0000256" key="5">
    <source>
        <dbReference type="ARBA" id="ARBA00022792"/>
    </source>
</evidence>
<keyword evidence="8" id="KW-0472">Membrane</keyword>
<dbReference type="GO" id="GO:0033617">
    <property type="term" value="P:mitochondrial respiratory chain complex IV assembly"/>
    <property type="evidence" value="ECO:0007669"/>
    <property type="project" value="InterPro"/>
</dbReference>
<dbReference type="GO" id="GO:0005743">
    <property type="term" value="C:mitochondrial inner membrane"/>
    <property type="evidence" value="ECO:0007669"/>
    <property type="project" value="UniProtKB-SubCell"/>
</dbReference>
<comment type="caution">
    <text evidence="10">The sequence shown here is derived from an EMBL/GenBank/DDBJ whole genome shotgun (WGS) entry which is preliminary data.</text>
</comment>
<evidence type="ECO:0000256" key="4">
    <source>
        <dbReference type="ARBA" id="ARBA00022692"/>
    </source>
</evidence>
<dbReference type="InterPro" id="IPR022533">
    <property type="entry name" value="Cox20"/>
</dbReference>
<keyword evidence="4" id="KW-0812">Transmembrane</keyword>
<proteinExistence type="inferred from homology"/>
<comment type="similarity">
    <text evidence="2">Belongs to the COX20 family.</text>
</comment>
<dbReference type="EMBL" id="VRMN01000011">
    <property type="protein sequence ID" value="KAA8491846.1"/>
    <property type="molecule type" value="Genomic_DNA"/>
</dbReference>